<keyword evidence="3" id="KW-1185">Reference proteome</keyword>
<dbReference type="PANTHER" id="PTHR43102:SF2">
    <property type="entry name" value="GAF DOMAIN-CONTAINING PROTEIN"/>
    <property type="match status" value="1"/>
</dbReference>
<dbReference type="Gene3D" id="3.30.450.40">
    <property type="match status" value="1"/>
</dbReference>
<evidence type="ECO:0000313" key="2">
    <source>
        <dbReference type="EMBL" id="QDO97159.1"/>
    </source>
</evidence>
<dbReference type="InterPro" id="IPR029016">
    <property type="entry name" value="GAF-like_dom_sf"/>
</dbReference>
<organism evidence="2 3">
    <name type="scientific">Ferrovibrio terrae</name>
    <dbReference type="NCBI Taxonomy" id="2594003"/>
    <lineage>
        <taxon>Bacteria</taxon>
        <taxon>Pseudomonadati</taxon>
        <taxon>Pseudomonadota</taxon>
        <taxon>Alphaproteobacteria</taxon>
        <taxon>Rhodospirillales</taxon>
        <taxon>Rhodospirillaceae</taxon>
        <taxon>Ferrovibrio</taxon>
    </lineage>
</organism>
<evidence type="ECO:0000259" key="1">
    <source>
        <dbReference type="SMART" id="SM00065"/>
    </source>
</evidence>
<evidence type="ECO:0000313" key="3">
    <source>
        <dbReference type="Proteomes" id="UP000317496"/>
    </source>
</evidence>
<dbReference type="AlphaFoldDB" id="A0A516H057"/>
<dbReference type="Proteomes" id="UP000317496">
    <property type="component" value="Chromosome"/>
</dbReference>
<accession>A0A516H057</accession>
<name>A0A516H057_9PROT</name>
<proteinExistence type="predicted"/>
<reference evidence="2 3" key="1">
    <citation type="submission" date="2019-07" db="EMBL/GenBank/DDBJ databases">
        <title>Genome sequencing for Ferrovibrio sp. K5.</title>
        <authorList>
            <person name="Park S.-J."/>
        </authorList>
    </citation>
    <scope>NUCLEOTIDE SEQUENCE [LARGE SCALE GENOMIC DNA]</scope>
    <source>
        <strain evidence="2 3">K5</strain>
    </source>
</reference>
<dbReference type="PANTHER" id="PTHR43102">
    <property type="entry name" value="SLR1143 PROTEIN"/>
    <property type="match status" value="1"/>
</dbReference>
<sequence>MIPPRKPGDEPFRLAALHALPLLDTIAEPDFDAIVQIGQTLFDIPTCLVTLVDAERQWFKARIGLEAFETPRSVSFCGHAILQEDVFVILDASQDERFHDNPLVTGPPFIRFYAGAPIMLPSGYTIGTVCILGPEPRSSFDDGERGRLAQLAKLALTAITVRALRQDLDVSRSLAERCEAAMQAVPDPLALLNAHGELTFFNDAFAAICPSWPDPGIELTTALGLPEEAWSTEAMLKSGRRDMQLPMEAVTLAIYRDGDGFVVAPAQT</sequence>
<feature type="domain" description="GAF" evidence="1">
    <location>
        <begin position="26"/>
        <end position="169"/>
    </location>
</feature>
<dbReference type="OrthoDB" id="315417at2"/>
<dbReference type="SUPFAM" id="SSF55781">
    <property type="entry name" value="GAF domain-like"/>
    <property type="match status" value="1"/>
</dbReference>
<dbReference type="SMART" id="SM00065">
    <property type="entry name" value="GAF"/>
    <property type="match status" value="1"/>
</dbReference>
<dbReference type="Pfam" id="PF01590">
    <property type="entry name" value="GAF"/>
    <property type="match status" value="1"/>
</dbReference>
<dbReference type="RefSeq" id="WP_144068140.1">
    <property type="nucleotide sequence ID" value="NZ_CP041636.1"/>
</dbReference>
<gene>
    <name evidence="2" type="ORF">FNB15_07695</name>
</gene>
<dbReference type="KEGG" id="fer:FNB15_07695"/>
<protein>
    <submittedName>
        <fullName evidence="2">GAF domain-containing protein</fullName>
    </submittedName>
</protein>
<dbReference type="EMBL" id="CP041636">
    <property type="protein sequence ID" value="QDO97159.1"/>
    <property type="molecule type" value="Genomic_DNA"/>
</dbReference>
<dbReference type="InterPro" id="IPR003018">
    <property type="entry name" value="GAF"/>
</dbReference>